<reference evidence="4 5" key="1">
    <citation type="submission" date="2019-07" db="EMBL/GenBank/DDBJ databases">
        <title>Microlunatus dokdonensis sp. nov. isolated from the rhizospheric soil of the wild plant Elymus tsukushiensis.</title>
        <authorList>
            <person name="Ghim S.-Y."/>
            <person name="Hwang Y.-J."/>
            <person name="Son J.-S."/>
            <person name="Shin J.-H."/>
        </authorList>
    </citation>
    <scope>NUCLEOTIDE SEQUENCE [LARGE SCALE GENOMIC DNA]</scope>
    <source>
        <strain evidence="4 5">KUDC0627</strain>
    </source>
</reference>
<evidence type="ECO:0000256" key="2">
    <source>
        <dbReference type="SAM" id="Phobius"/>
    </source>
</evidence>
<gene>
    <name evidence="4" type="ORF">FOE78_10550</name>
</gene>
<feature type="compositionally biased region" description="Low complexity" evidence="1">
    <location>
        <begin position="155"/>
        <end position="166"/>
    </location>
</feature>
<sequence length="376" mass="38710">MTEPAGTRNTAGFTGPAIGRRSLLIMIVAGGLALAGCTGSGPLPTPSSSAPPSPTPTPLPGTVEAAATEDALAGYAHAMLTRYDDLEAAGKRLITRIRDAHVAHAAVLNSTDPTAVPAPTSGASTPTSSATAPTGSATPPGEGGSAAQPGGCSCSSQPTTPLPTSSTKALKTLRAMETKAAAAHRKRALAPTGPQDQLPWLTLLWGSLSSAAASYAQALAEGLDPGEAPLQDHRVAVELPSATGAVQSLVEQCYAVIFGYQAALAKLSGSTADHARSSLAGYRDLRDQLSGWLTGQDTDVPAAHAAYRLPIQPTNSSRAAALIGTMEDQLLPFLGQWLATTEHDQQRALDTMITGSRNVGYWSDKINLWPGWPVRR</sequence>
<organism evidence="4 5">
    <name type="scientific">Microlunatus elymi</name>
    <dbReference type="NCBI Taxonomy" id="2596828"/>
    <lineage>
        <taxon>Bacteria</taxon>
        <taxon>Bacillati</taxon>
        <taxon>Actinomycetota</taxon>
        <taxon>Actinomycetes</taxon>
        <taxon>Propionibacteriales</taxon>
        <taxon>Propionibacteriaceae</taxon>
        <taxon>Microlunatus</taxon>
    </lineage>
</organism>
<evidence type="ECO:0000313" key="4">
    <source>
        <dbReference type="EMBL" id="QDP96280.1"/>
    </source>
</evidence>
<evidence type="ECO:0000313" key="5">
    <source>
        <dbReference type="Proteomes" id="UP000319263"/>
    </source>
</evidence>
<protein>
    <submittedName>
        <fullName evidence="4">DUF4439 domain-containing protein</fullName>
    </submittedName>
</protein>
<keyword evidence="2" id="KW-0812">Transmembrane</keyword>
<feature type="transmembrane region" description="Helical" evidence="2">
    <location>
        <begin position="23"/>
        <end position="43"/>
    </location>
</feature>
<feature type="compositionally biased region" description="Low complexity" evidence="1">
    <location>
        <begin position="113"/>
        <end position="140"/>
    </location>
</feature>
<feature type="region of interest" description="Disordered" evidence="1">
    <location>
        <begin position="40"/>
        <end position="59"/>
    </location>
</feature>
<evidence type="ECO:0000256" key="1">
    <source>
        <dbReference type="SAM" id="MobiDB-lite"/>
    </source>
</evidence>
<dbReference type="PROSITE" id="PS51318">
    <property type="entry name" value="TAT"/>
    <property type="match status" value="1"/>
</dbReference>
<dbReference type="AlphaFoldDB" id="A0A516PYN4"/>
<evidence type="ECO:0000259" key="3">
    <source>
        <dbReference type="Pfam" id="PF14530"/>
    </source>
</evidence>
<dbReference type="SUPFAM" id="SSF47240">
    <property type="entry name" value="Ferritin-like"/>
    <property type="match status" value="1"/>
</dbReference>
<dbReference type="InterPro" id="IPR006311">
    <property type="entry name" value="TAT_signal"/>
</dbReference>
<dbReference type="OrthoDB" id="3734323at2"/>
<accession>A0A516PYN4</accession>
<dbReference type="KEGG" id="mik:FOE78_10550"/>
<dbReference type="Gene3D" id="1.20.1260.10">
    <property type="match status" value="1"/>
</dbReference>
<name>A0A516PYN4_9ACTN</name>
<keyword evidence="2" id="KW-0472">Membrane</keyword>
<feature type="region of interest" description="Disordered" evidence="1">
    <location>
        <begin position="111"/>
        <end position="166"/>
    </location>
</feature>
<keyword evidence="5" id="KW-1185">Reference proteome</keyword>
<dbReference type="Proteomes" id="UP000319263">
    <property type="component" value="Chromosome"/>
</dbReference>
<proteinExistence type="predicted"/>
<feature type="domain" description="DUF4439" evidence="3">
    <location>
        <begin position="245"/>
        <end position="372"/>
    </location>
</feature>
<dbReference type="InterPro" id="IPR029447">
    <property type="entry name" value="DUF4439"/>
</dbReference>
<dbReference type="InterPro" id="IPR012347">
    <property type="entry name" value="Ferritin-like"/>
</dbReference>
<feature type="compositionally biased region" description="Pro residues" evidence="1">
    <location>
        <begin position="43"/>
        <end position="59"/>
    </location>
</feature>
<dbReference type="RefSeq" id="WP_143986246.1">
    <property type="nucleotide sequence ID" value="NZ_CP041692.1"/>
</dbReference>
<dbReference type="InterPro" id="IPR009078">
    <property type="entry name" value="Ferritin-like_SF"/>
</dbReference>
<dbReference type="Pfam" id="PF14530">
    <property type="entry name" value="DUF4439"/>
    <property type="match status" value="1"/>
</dbReference>
<keyword evidence="2" id="KW-1133">Transmembrane helix</keyword>
<dbReference type="EMBL" id="CP041692">
    <property type="protein sequence ID" value="QDP96280.1"/>
    <property type="molecule type" value="Genomic_DNA"/>
</dbReference>